<comment type="caution">
    <text evidence="1">The sequence shown here is derived from an EMBL/GenBank/DDBJ whole genome shotgun (WGS) entry which is preliminary data.</text>
</comment>
<accession>A0A7X1J5Y3</accession>
<dbReference type="EMBL" id="JACMSF010000029">
    <property type="protein sequence ID" value="MBC2904828.1"/>
    <property type="molecule type" value="Genomic_DNA"/>
</dbReference>
<name>A0A7X1J5Y3_9ACTN</name>
<organism evidence="1 2">
    <name type="scientific">Streptomyces cupreus</name>
    <dbReference type="NCBI Taxonomy" id="2759956"/>
    <lineage>
        <taxon>Bacteria</taxon>
        <taxon>Bacillati</taxon>
        <taxon>Actinomycetota</taxon>
        <taxon>Actinomycetes</taxon>
        <taxon>Kitasatosporales</taxon>
        <taxon>Streptomycetaceae</taxon>
        <taxon>Streptomyces</taxon>
    </lineage>
</organism>
<evidence type="ECO:0000313" key="2">
    <source>
        <dbReference type="Proteomes" id="UP000584670"/>
    </source>
</evidence>
<gene>
    <name evidence="1" type="ORF">H4N64_25230</name>
</gene>
<keyword evidence="2" id="KW-1185">Reference proteome</keyword>
<reference evidence="1 2" key="1">
    <citation type="submission" date="2020-08" db="EMBL/GenBank/DDBJ databases">
        <title>Streptomyces sp. PSKA01 genome sequencing and assembly.</title>
        <authorList>
            <person name="Mandal S."/>
            <person name="Maiti P.K."/>
            <person name="Das P."/>
        </authorList>
    </citation>
    <scope>NUCLEOTIDE SEQUENCE [LARGE SCALE GENOMIC DNA]</scope>
    <source>
        <strain evidence="1 2">PSKA01</strain>
    </source>
</reference>
<protein>
    <submittedName>
        <fullName evidence="1">Uncharacterized protein</fullName>
    </submittedName>
</protein>
<dbReference type="RefSeq" id="WP_186284686.1">
    <property type="nucleotide sequence ID" value="NZ_JACMSF010000029.1"/>
</dbReference>
<dbReference type="AlphaFoldDB" id="A0A7X1J5Y3"/>
<evidence type="ECO:0000313" key="1">
    <source>
        <dbReference type="EMBL" id="MBC2904828.1"/>
    </source>
</evidence>
<sequence>MTAAPAAVPLVYQLVDDAGLFPPEALSMAAATARHRRDRAVRHPALTHRFLCPADRLPELVDTLGPEDHFRLGLITRLDAATLRGVLPRLTADPRIQLAGVEGPLPSGTDHPRAAAQRALAALREIPAQVPGYVEVPLTEDRPSMRAVLSVLADGGRAAKVRCGGIHAVLFPSSAWLGAFVHACATAGVPFKATVGLHQAVRHRDQRTGFTHHGFLNLLLAVCRVVDGGTVDDAVAALESTDAQALAAEAHQLSPGTADAARALFVAYGSCSTSEPLDDLRALGLAEGEGAV</sequence>
<proteinExistence type="predicted"/>
<dbReference type="Proteomes" id="UP000584670">
    <property type="component" value="Unassembled WGS sequence"/>
</dbReference>